<dbReference type="CDD" id="cd04187">
    <property type="entry name" value="DPM1_like_bac"/>
    <property type="match status" value="1"/>
</dbReference>
<sequence length="325" mass="37047">MSPKLLLVVPCYNEQEILQLTNQRLNTYFDQLLELKKIDSSSKICYVNDGSKDTTWTIIDSLTKSNSRVLGVKLAKNFGHQNAVLAGLFSFVDQYDCYITIDADLQDDIRAIGDMIDKFNDGNSVVYGVREDRTSDTFFKKFTAELFYKIMEKLGVPVVFNHADFRLIDNKVLKEFANYKEYNMFIRGIIPTIGFPSDKVYYKRLEREAGESKYPFSKMLAFAWKGITSFSTVPMRMVLWFGVINFIVSFVIGFYVLWSKIQGVAVSGWTSTLLPMAFFSGSNMIAIGLIGEYVGKIYEEVKGRPRYIIEKISNAGDSENHNVGK</sequence>
<dbReference type="Proteomes" id="UP001204144">
    <property type="component" value="Unassembled WGS sequence"/>
</dbReference>
<evidence type="ECO:0000256" key="7">
    <source>
        <dbReference type="SAM" id="Phobius"/>
    </source>
</evidence>
<dbReference type="GO" id="GO:0016757">
    <property type="term" value="F:glycosyltransferase activity"/>
    <property type="evidence" value="ECO:0007669"/>
    <property type="project" value="UniProtKB-KW"/>
</dbReference>
<dbReference type="RefSeq" id="WP_255037652.1">
    <property type="nucleotide sequence ID" value="NZ_RJUF01000045.1"/>
</dbReference>
<dbReference type="Pfam" id="PF00535">
    <property type="entry name" value="Glycos_transf_2"/>
    <property type="match status" value="1"/>
</dbReference>
<protein>
    <submittedName>
        <fullName evidence="9">Glycosyltransferase</fullName>
    </submittedName>
</protein>
<dbReference type="AlphaFoldDB" id="A0AAE3H6H1"/>
<dbReference type="PANTHER" id="PTHR48090">
    <property type="entry name" value="UNDECAPRENYL-PHOSPHATE 4-DEOXY-4-FORMAMIDO-L-ARABINOSE TRANSFERASE-RELATED"/>
    <property type="match status" value="1"/>
</dbReference>
<keyword evidence="6 7" id="KW-0472">Membrane</keyword>
<keyword evidence="2" id="KW-0328">Glycosyltransferase</keyword>
<dbReference type="EMBL" id="RJUF01000045">
    <property type="protein sequence ID" value="MCP9763890.1"/>
    <property type="molecule type" value="Genomic_DNA"/>
</dbReference>
<evidence type="ECO:0000256" key="1">
    <source>
        <dbReference type="ARBA" id="ARBA00004141"/>
    </source>
</evidence>
<keyword evidence="3" id="KW-0808">Transferase</keyword>
<reference evidence="9 10" key="1">
    <citation type="submission" date="2018-11" db="EMBL/GenBank/DDBJ databases">
        <title>Novel bacteria species description.</title>
        <authorList>
            <person name="Han J.-H."/>
        </authorList>
    </citation>
    <scope>NUCLEOTIDE SEQUENCE [LARGE SCALE GENOMIC DNA]</scope>
    <source>
        <strain evidence="9 10">KCTC23259</strain>
    </source>
</reference>
<evidence type="ECO:0000256" key="4">
    <source>
        <dbReference type="ARBA" id="ARBA00022692"/>
    </source>
</evidence>
<keyword evidence="10" id="KW-1185">Reference proteome</keyword>
<evidence type="ECO:0000256" key="2">
    <source>
        <dbReference type="ARBA" id="ARBA00022676"/>
    </source>
</evidence>
<keyword evidence="4 7" id="KW-0812">Transmembrane</keyword>
<dbReference type="Gene3D" id="3.90.550.10">
    <property type="entry name" value="Spore Coat Polysaccharide Biosynthesis Protein SpsA, Chain A"/>
    <property type="match status" value="1"/>
</dbReference>
<proteinExistence type="predicted"/>
<dbReference type="SUPFAM" id="SSF53448">
    <property type="entry name" value="Nucleotide-diphospho-sugar transferases"/>
    <property type="match status" value="1"/>
</dbReference>
<accession>A0AAE3H6H1</accession>
<comment type="subcellular location">
    <subcellularLocation>
        <location evidence="1">Membrane</location>
        <topology evidence="1">Multi-pass membrane protein</topology>
    </subcellularLocation>
</comment>
<evidence type="ECO:0000313" key="10">
    <source>
        <dbReference type="Proteomes" id="UP001204144"/>
    </source>
</evidence>
<feature type="transmembrane region" description="Helical" evidence="7">
    <location>
        <begin position="238"/>
        <end position="258"/>
    </location>
</feature>
<dbReference type="InterPro" id="IPR050256">
    <property type="entry name" value="Glycosyltransferase_2"/>
</dbReference>
<dbReference type="InterPro" id="IPR001173">
    <property type="entry name" value="Glyco_trans_2-like"/>
</dbReference>
<dbReference type="InterPro" id="IPR029044">
    <property type="entry name" value="Nucleotide-diphossugar_trans"/>
</dbReference>
<evidence type="ECO:0000256" key="6">
    <source>
        <dbReference type="ARBA" id="ARBA00023136"/>
    </source>
</evidence>
<gene>
    <name evidence="9" type="ORF">EGI31_13090</name>
</gene>
<feature type="transmembrane region" description="Helical" evidence="7">
    <location>
        <begin position="273"/>
        <end position="294"/>
    </location>
</feature>
<keyword evidence="5 7" id="KW-1133">Transmembrane helix</keyword>
<organism evidence="9 10">
    <name type="scientific">Lacihabitans soyangensis</name>
    <dbReference type="NCBI Taxonomy" id="869394"/>
    <lineage>
        <taxon>Bacteria</taxon>
        <taxon>Pseudomonadati</taxon>
        <taxon>Bacteroidota</taxon>
        <taxon>Cytophagia</taxon>
        <taxon>Cytophagales</taxon>
        <taxon>Leadbetterellaceae</taxon>
        <taxon>Lacihabitans</taxon>
    </lineage>
</organism>
<evidence type="ECO:0000259" key="8">
    <source>
        <dbReference type="Pfam" id="PF00535"/>
    </source>
</evidence>
<feature type="domain" description="Glycosyltransferase 2-like" evidence="8">
    <location>
        <begin position="7"/>
        <end position="175"/>
    </location>
</feature>
<comment type="caution">
    <text evidence="9">The sequence shown here is derived from an EMBL/GenBank/DDBJ whole genome shotgun (WGS) entry which is preliminary data.</text>
</comment>
<evidence type="ECO:0000313" key="9">
    <source>
        <dbReference type="EMBL" id="MCP9763890.1"/>
    </source>
</evidence>
<dbReference type="PANTHER" id="PTHR48090:SF1">
    <property type="entry name" value="PROPHAGE BACTOPRENOL GLUCOSYL TRANSFERASE HOMOLOG"/>
    <property type="match status" value="1"/>
</dbReference>
<evidence type="ECO:0000256" key="3">
    <source>
        <dbReference type="ARBA" id="ARBA00022679"/>
    </source>
</evidence>
<evidence type="ECO:0000256" key="5">
    <source>
        <dbReference type="ARBA" id="ARBA00022989"/>
    </source>
</evidence>
<name>A0AAE3H6H1_9BACT</name>
<dbReference type="GO" id="GO:0005886">
    <property type="term" value="C:plasma membrane"/>
    <property type="evidence" value="ECO:0007669"/>
    <property type="project" value="TreeGrafter"/>
</dbReference>